<name>A0A532UNS2_UNCL8</name>
<protein>
    <submittedName>
        <fullName evidence="2">Uncharacterized protein</fullName>
    </submittedName>
</protein>
<organism evidence="2 3">
    <name type="scientific">candidate division LCP-89 bacterium B3_LCP</name>
    <dbReference type="NCBI Taxonomy" id="2012998"/>
    <lineage>
        <taxon>Bacteria</taxon>
        <taxon>Pseudomonadati</taxon>
        <taxon>Bacteria division LCP-89</taxon>
    </lineage>
</organism>
<reference evidence="2 3" key="1">
    <citation type="submission" date="2017-06" db="EMBL/GenBank/DDBJ databases">
        <title>Novel microbial phyla capable of carbon fixation and sulfur reduction in deep-sea sediments.</title>
        <authorList>
            <person name="Huang J."/>
            <person name="Baker B."/>
            <person name="Wang Y."/>
        </authorList>
    </citation>
    <scope>NUCLEOTIDE SEQUENCE [LARGE SCALE GENOMIC DNA]</scope>
    <source>
        <strain evidence="2">B3_LCP</strain>
    </source>
</reference>
<dbReference type="EMBL" id="NJBN01000016">
    <property type="protein sequence ID" value="TKJ36590.1"/>
    <property type="molecule type" value="Genomic_DNA"/>
</dbReference>
<dbReference type="AlphaFoldDB" id="A0A532UNS2"/>
<evidence type="ECO:0000313" key="2">
    <source>
        <dbReference type="EMBL" id="TKJ36590.1"/>
    </source>
</evidence>
<keyword evidence="1" id="KW-0472">Membrane</keyword>
<feature type="transmembrane region" description="Helical" evidence="1">
    <location>
        <begin position="148"/>
        <end position="172"/>
    </location>
</feature>
<feature type="transmembrane region" description="Helical" evidence="1">
    <location>
        <begin position="184"/>
        <end position="205"/>
    </location>
</feature>
<keyword evidence="1" id="KW-1133">Transmembrane helix</keyword>
<feature type="transmembrane region" description="Helical" evidence="1">
    <location>
        <begin position="40"/>
        <end position="63"/>
    </location>
</feature>
<sequence length="214" mass="24030">MNLKKATMLTIISLCYLFSIRVLGTLYPNLFRNLTAAQITGSLSFLASLVILLFFVLLLRDYVRDDQVSLRRASIWAVVVSVAMVLVMMKGLAVVFHWYTIVFIAKSPVLRTVETLIPWVSSIVILVFFVTFYKETIRTNLDKLQRPALAAVIGSSISAGISTYIIGCFVATDNIRWFSDLPGSVTTIMLPVAAVGFFLKLYFFVSFYRELKAV</sequence>
<proteinExistence type="predicted"/>
<gene>
    <name evidence="2" type="ORF">CEE37_15025</name>
</gene>
<feature type="transmembrane region" description="Helical" evidence="1">
    <location>
        <begin position="75"/>
        <end position="96"/>
    </location>
</feature>
<evidence type="ECO:0000256" key="1">
    <source>
        <dbReference type="SAM" id="Phobius"/>
    </source>
</evidence>
<evidence type="ECO:0000313" key="3">
    <source>
        <dbReference type="Proteomes" id="UP000319619"/>
    </source>
</evidence>
<accession>A0A532UNS2</accession>
<feature type="transmembrane region" description="Helical" evidence="1">
    <location>
        <begin position="116"/>
        <end position="136"/>
    </location>
</feature>
<dbReference type="Proteomes" id="UP000319619">
    <property type="component" value="Unassembled WGS sequence"/>
</dbReference>
<comment type="caution">
    <text evidence="2">The sequence shown here is derived from an EMBL/GenBank/DDBJ whole genome shotgun (WGS) entry which is preliminary data.</text>
</comment>
<keyword evidence="1" id="KW-0812">Transmembrane</keyword>